<dbReference type="InterPro" id="IPR039425">
    <property type="entry name" value="RNA_pol_sigma-70-like"/>
</dbReference>
<proteinExistence type="inferred from homology"/>
<evidence type="ECO:0000256" key="2">
    <source>
        <dbReference type="ARBA" id="ARBA00023015"/>
    </source>
</evidence>
<keyword evidence="3" id="KW-0731">Sigma factor</keyword>
<dbReference type="InterPro" id="IPR007627">
    <property type="entry name" value="RNA_pol_sigma70_r2"/>
</dbReference>
<evidence type="ECO:0000313" key="7">
    <source>
        <dbReference type="EMBL" id="GAA4131335.1"/>
    </source>
</evidence>
<keyword evidence="4" id="KW-0804">Transcription</keyword>
<name>A0ABP7Y6L3_9SPHI</name>
<keyword evidence="8" id="KW-1185">Reference proteome</keyword>
<dbReference type="InterPro" id="IPR014284">
    <property type="entry name" value="RNA_pol_sigma-70_dom"/>
</dbReference>
<organism evidence="7 8">
    <name type="scientific">Sphingobacterium kyonggiense</name>
    <dbReference type="NCBI Taxonomy" id="714075"/>
    <lineage>
        <taxon>Bacteria</taxon>
        <taxon>Pseudomonadati</taxon>
        <taxon>Bacteroidota</taxon>
        <taxon>Sphingobacteriia</taxon>
        <taxon>Sphingobacteriales</taxon>
        <taxon>Sphingobacteriaceae</taxon>
        <taxon>Sphingobacterium</taxon>
    </lineage>
</organism>
<dbReference type="Pfam" id="PF08281">
    <property type="entry name" value="Sigma70_r4_2"/>
    <property type="match status" value="1"/>
</dbReference>
<dbReference type="Pfam" id="PF04542">
    <property type="entry name" value="Sigma70_r2"/>
    <property type="match status" value="1"/>
</dbReference>
<dbReference type="SUPFAM" id="SSF88659">
    <property type="entry name" value="Sigma3 and sigma4 domains of RNA polymerase sigma factors"/>
    <property type="match status" value="1"/>
</dbReference>
<dbReference type="CDD" id="cd06171">
    <property type="entry name" value="Sigma70_r4"/>
    <property type="match status" value="1"/>
</dbReference>
<accession>A0ABP7Y6L3</accession>
<comment type="similarity">
    <text evidence="1">Belongs to the sigma-70 factor family. ECF subfamily.</text>
</comment>
<evidence type="ECO:0000256" key="3">
    <source>
        <dbReference type="ARBA" id="ARBA00023082"/>
    </source>
</evidence>
<evidence type="ECO:0000256" key="1">
    <source>
        <dbReference type="ARBA" id="ARBA00010641"/>
    </source>
</evidence>
<dbReference type="InterPro" id="IPR036388">
    <property type="entry name" value="WH-like_DNA-bd_sf"/>
</dbReference>
<dbReference type="SUPFAM" id="SSF88946">
    <property type="entry name" value="Sigma2 domain of RNA polymerase sigma factors"/>
    <property type="match status" value="1"/>
</dbReference>
<feature type="domain" description="RNA polymerase sigma-70 region 2" evidence="5">
    <location>
        <begin position="27"/>
        <end position="92"/>
    </location>
</feature>
<comment type="caution">
    <text evidence="7">The sequence shown here is derived from an EMBL/GenBank/DDBJ whole genome shotgun (WGS) entry which is preliminary data.</text>
</comment>
<dbReference type="PANTHER" id="PTHR43133">
    <property type="entry name" value="RNA POLYMERASE ECF-TYPE SIGMA FACTO"/>
    <property type="match status" value="1"/>
</dbReference>
<evidence type="ECO:0000259" key="6">
    <source>
        <dbReference type="Pfam" id="PF08281"/>
    </source>
</evidence>
<evidence type="ECO:0000313" key="8">
    <source>
        <dbReference type="Proteomes" id="UP001500101"/>
    </source>
</evidence>
<dbReference type="NCBIfam" id="TIGR02985">
    <property type="entry name" value="Sig70_bacteroi1"/>
    <property type="match status" value="1"/>
</dbReference>
<dbReference type="EMBL" id="BAAAZI010000001">
    <property type="protein sequence ID" value="GAA4131335.1"/>
    <property type="molecule type" value="Genomic_DNA"/>
</dbReference>
<dbReference type="InterPro" id="IPR013325">
    <property type="entry name" value="RNA_pol_sigma_r2"/>
</dbReference>
<dbReference type="InterPro" id="IPR013324">
    <property type="entry name" value="RNA_pol_sigma_r3/r4-like"/>
</dbReference>
<sequence>MRNYTNLDENELLEAIASDDLLAFNEFYSRYVDGLFQFVNQRIGDIAESEDIVQEMFVAIWSDRNKIKHIDSISSYLFKTALNKSLNTFRRDKIKEDYIQSFALYLSKHHSYQEDLNPEEDQEQAINLALMKLPSKMRLIFELRYFKGLSNQEIADKLEISIHTVSTQMKRALKTIRKHIHILVFITVLNNL</sequence>
<reference evidence="8" key="1">
    <citation type="journal article" date="2019" name="Int. J. Syst. Evol. Microbiol.">
        <title>The Global Catalogue of Microorganisms (GCM) 10K type strain sequencing project: providing services to taxonomists for standard genome sequencing and annotation.</title>
        <authorList>
            <consortium name="The Broad Institute Genomics Platform"/>
            <consortium name="The Broad Institute Genome Sequencing Center for Infectious Disease"/>
            <person name="Wu L."/>
            <person name="Ma J."/>
        </authorList>
    </citation>
    <scope>NUCLEOTIDE SEQUENCE [LARGE SCALE GENOMIC DNA]</scope>
    <source>
        <strain evidence="8">JCM 16704</strain>
    </source>
</reference>
<feature type="domain" description="RNA polymerase sigma factor 70 region 4 type 2" evidence="6">
    <location>
        <begin position="124"/>
        <end position="175"/>
    </location>
</feature>
<dbReference type="RefSeq" id="WP_344672755.1">
    <property type="nucleotide sequence ID" value="NZ_BAAAZI010000001.1"/>
</dbReference>
<protein>
    <submittedName>
        <fullName evidence="7">RNA polymerase sigma-70 factor</fullName>
    </submittedName>
</protein>
<dbReference type="InterPro" id="IPR014327">
    <property type="entry name" value="RNA_pol_sigma70_bacteroid"/>
</dbReference>
<dbReference type="NCBIfam" id="TIGR02937">
    <property type="entry name" value="sigma70-ECF"/>
    <property type="match status" value="1"/>
</dbReference>
<evidence type="ECO:0000259" key="5">
    <source>
        <dbReference type="Pfam" id="PF04542"/>
    </source>
</evidence>
<dbReference type="InterPro" id="IPR013249">
    <property type="entry name" value="RNA_pol_sigma70_r4_t2"/>
</dbReference>
<dbReference type="PANTHER" id="PTHR43133:SF46">
    <property type="entry name" value="RNA POLYMERASE SIGMA-70 FACTOR ECF SUBFAMILY"/>
    <property type="match status" value="1"/>
</dbReference>
<evidence type="ECO:0000256" key="4">
    <source>
        <dbReference type="ARBA" id="ARBA00023163"/>
    </source>
</evidence>
<dbReference type="Proteomes" id="UP001500101">
    <property type="component" value="Unassembled WGS sequence"/>
</dbReference>
<gene>
    <name evidence="7" type="ORF">GCM10022216_01330</name>
</gene>
<dbReference type="Gene3D" id="1.10.1740.10">
    <property type="match status" value="1"/>
</dbReference>
<dbReference type="Gene3D" id="1.10.10.10">
    <property type="entry name" value="Winged helix-like DNA-binding domain superfamily/Winged helix DNA-binding domain"/>
    <property type="match status" value="1"/>
</dbReference>
<keyword evidence="2" id="KW-0805">Transcription regulation</keyword>